<dbReference type="UniPathway" id="UPA00143"/>
<keyword evidence="1" id="KW-0863">Zinc-finger</keyword>
<dbReference type="PANTHER" id="PTHR45676:SF88">
    <property type="entry name" value="RING-H2 FINGER PROTEIN ATL33"/>
    <property type="match status" value="1"/>
</dbReference>
<dbReference type="CDD" id="cd16461">
    <property type="entry name" value="RING-H2_EL5-like"/>
    <property type="match status" value="1"/>
</dbReference>
<dbReference type="PROSITE" id="PS50089">
    <property type="entry name" value="ZF_RING_2"/>
    <property type="match status" value="1"/>
</dbReference>
<evidence type="ECO:0000259" key="4">
    <source>
        <dbReference type="PROSITE" id="PS50089"/>
    </source>
</evidence>
<dbReference type="InterPro" id="IPR013083">
    <property type="entry name" value="Znf_RING/FYVE/PHD"/>
</dbReference>
<organism evidence="5 6">
    <name type="scientific">Momordica charantia</name>
    <name type="common">Bitter gourd</name>
    <name type="synonym">Balsam pear</name>
    <dbReference type="NCBI Taxonomy" id="3673"/>
    <lineage>
        <taxon>Eukaryota</taxon>
        <taxon>Viridiplantae</taxon>
        <taxon>Streptophyta</taxon>
        <taxon>Embryophyta</taxon>
        <taxon>Tracheophyta</taxon>
        <taxon>Spermatophyta</taxon>
        <taxon>Magnoliopsida</taxon>
        <taxon>eudicotyledons</taxon>
        <taxon>Gunneridae</taxon>
        <taxon>Pentapetalae</taxon>
        <taxon>rosids</taxon>
        <taxon>fabids</taxon>
        <taxon>Cucurbitales</taxon>
        <taxon>Cucurbitaceae</taxon>
        <taxon>Momordiceae</taxon>
        <taxon>Momordica</taxon>
    </lineage>
</organism>
<keyword evidence="1" id="KW-0479">Metal-binding</keyword>
<feature type="transmembrane region" description="Helical" evidence="3">
    <location>
        <begin position="29"/>
        <end position="50"/>
    </location>
</feature>
<dbReference type="RefSeq" id="XP_022145690.1">
    <property type="nucleotide sequence ID" value="XM_022289998.1"/>
</dbReference>
<evidence type="ECO:0000256" key="2">
    <source>
        <dbReference type="SAM" id="MobiDB-lite"/>
    </source>
</evidence>
<dbReference type="OrthoDB" id="8062037at2759"/>
<dbReference type="InterPro" id="IPR001841">
    <property type="entry name" value="Znf_RING"/>
</dbReference>
<feature type="domain" description="RING-type" evidence="4">
    <location>
        <begin position="101"/>
        <end position="143"/>
    </location>
</feature>
<feature type="region of interest" description="Disordered" evidence="2">
    <location>
        <begin position="159"/>
        <end position="179"/>
    </location>
</feature>
<keyword evidence="5" id="KW-1185">Reference proteome</keyword>
<sequence length="179" mass="19346">MDSSTAVMNRPTPPFPSPHRSVDFSPIEFILGLVAVITIPALVYSFFFAIKCPPNLRLWRRRSAGAGAGAVAAGNRTFSSDVALAVKYKKEEHCKEVGSECPVCLSAFGDGEEVRQLTACKHSFHVACIDMWLCSHPNCPVCRASIAVAVKRPISHRAPVPAPRNDDFQQGLPDAGTLV</sequence>
<dbReference type="Pfam" id="PF13639">
    <property type="entry name" value="zf-RING_2"/>
    <property type="match status" value="1"/>
</dbReference>
<dbReference type="PANTHER" id="PTHR45676">
    <property type="entry name" value="RING-H2 FINGER PROTEIN ATL51-RELATED"/>
    <property type="match status" value="1"/>
</dbReference>
<proteinExistence type="predicted"/>
<reference evidence="6" key="1">
    <citation type="submission" date="2025-08" db="UniProtKB">
        <authorList>
            <consortium name="RefSeq"/>
        </authorList>
    </citation>
    <scope>IDENTIFICATION</scope>
    <source>
        <strain evidence="6">OHB3-1</strain>
    </source>
</reference>
<keyword evidence="3" id="KW-1133">Transmembrane helix</keyword>
<dbReference type="SMART" id="SM00184">
    <property type="entry name" value="RING"/>
    <property type="match status" value="1"/>
</dbReference>
<dbReference type="KEGG" id="mcha:111015083"/>
<dbReference type="Proteomes" id="UP000504603">
    <property type="component" value="Unplaced"/>
</dbReference>
<dbReference type="Gene3D" id="3.30.40.10">
    <property type="entry name" value="Zinc/RING finger domain, C3HC4 (zinc finger)"/>
    <property type="match status" value="1"/>
</dbReference>
<evidence type="ECO:0000256" key="1">
    <source>
        <dbReference type="PROSITE-ProRule" id="PRU00175"/>
    </source>
</evidence>
<accession>A0A6J1CV70</accession>
<dbReference type="GeneID" id="111015083"/>
<dbReference type="AlphaFoldDB" id="A0A6J1CV70"/>
<keyword evidence="3" id="KW-0812">Transmembrane</keyword>
<dbReference type="GO" id="GO:0008270">
    <property type="term" value="F:zinc ion binding"/>
    <property type="evidence" value="ECO:0007669"/>
    <property type="project" value="UniProtKB-KW"/>
</dbReference>
<keyword evidence="3" id="KW-0472">Membrane</keyword>
<dbReference type="SUPFAM" id="SSF57850">
    <property type="entry name" value="RING/U-box"/>
    <property type="match status" value="1"/>
</dbReference>
<dbReference type="GO" id="GO:0016567">
    <property type="term" value="P:protein ubiquitination"/>
    <property type="evidence" value="ECO:0007669"/>
    <property type="project" value="UniProtKB-UniPathway"/>
</dbReference>
<evidence type="ECO:0000313" key="6">
    <source>
        <dbReference type="RefSeq" id="XP_022145690.1"/>
    </source>
</evidence>
<evidence type="ECO:0000313" key="5">
    <source>
        <dbReference type="Proteomes" id="UP000504603"/>
    </source>
</evidence>
<keyword evidence="1" id="KW-0862">Zinc</keyword>
<gene>
    <name evidence="6" type="primary">LOC111015083</name>
</gene>
<evidence type="ECO:0000256" key="3">
    <source>
        <dbReference type="SAM" id="Phobius"/>
    </source>
</evidence>
<name>A0A6J1CV70_MOMCH</name>
<protein>
    <submittedName>
        <fullName evidence="6">RING-H2 finger protein ATL33</fullName>
    </submittedName>
</protein>